<sequence>MTRTLATLILSGSLAFAAATMVQARPMTMPGASDTGFEVVDASASRAIPVLRDNDGANAKNPALPSYERGRGQETGGPARQLIGN</sequence>
<evidence type="ECO:0000313" key="4">
    <source>
        <dbReference type="Proteomes" id="UP000543554"/>
    </source>
</evidence>
<feature type="chain" id="PRO_5041288468" evidence="2">
    <location>
        <begin position="18"/>
        <end position="85"/>
    </location>
</feature>
<keyword evidence="2" id="KW-0732">Signal</keyword>
<keyword evidence="4" id="KW-1185">Reference proteome</keyword>
<dbReference type="RefSeq" id="WP_182555577.1">
    <property type="nucleotide sequence ID" value="NZ_BPRF01000003.1"/>
</dbReference>
<comment type="caution">
    <text evidence="3">The sequence shown here is derived from an EMBL/GenBank/DDBJ whole genome shotgun (WGS) entry which is preliminary data.</text>
</comment>
<dbReference type="AlphaFoldDB" id="A0AA40S3Y2"/>
<dbReference type="Proteomes" id="UP000543554">
    <property type="component" value="Unassembled WGS sequence"/>
</dbReference>
<evidence type="ECO:0000313" key="3">
    <source>
        <dbReference type="EMBL" id="MBA8914123.1"/>
    </source>
</evidence>
<feature type="signal peptide" evidence="2">
    <location>
        <begin position="1"/>
        <end position="17"/>
    </location>
</feature>
<reference evidence="3 4" key="1">
    <citation type="submission" date="2020-08" db="EMBL/GenBank/DDBJ databases">
        <title>Genomic Encyclopedia of Type Strains, Phase IV (KMG-IV): sequencing the most valuable type-strain genomes for metagenomic binning, comparative biology and taxonomic classification.</title>
        <authorList>
            <person name="Goeker M."/>
        </authorList>
    </citation>
    <scope>NUCLEOTIDE SEQUENCE [LARGE SCALE GENOMIC DNA]</scope>
    <source>
        <strain evidence="3 4">DSM 11490</strain>
    </source>
</reference>
<feature type="region of interest" description="Disordered" evidence="1">
    <location>
        <begin position="51"/>
        <end position="85"/>
    </location>
</feature>
<dbReference type="EMBL" id="JACJIB010000005">
    <property type="protein sequence ID" value="MBA8914123.1"/>
    <property type="molecule type" value="Genomic_DNA"/>
</dbReference>
<accession>A0AA40S3Y2</accession>
<protein>
    <submittedName>
        <fullName evidence="3">Uncharacterized protein</fullName>
    </submittedName>
</protein>
<proteinExistence type="predicted"/>
<evidence type="ECO:0000256" key="2">
    <source>
        <dbReference type="SAM" id="SignalP"/>
    </source>
</evidence>
<organism evidence="3 4">
    <name type="scientific">Methylorubrum thiocyanatum</name>
    <dbReference type="NCBI Taxonomy" id="47958"/>
    <lineage>
        <taxon>Bacteria</taxon>
        <taxon>Pseudomonadati</taxon>
        <taxon>Pseudomonadota</taxon>
        <taxon>Alphaproteobacteria</taxon>
        <taxon>Hyphomicrobiales</taxon>
        <taxon>Methylobacteriaceae</taxon>
        <taxon>Methylorubrum</taxon>
    </lineage>
</organism>
<gene>
    <name evidence="3" type="ORF">HNR51_003214</name>
</gene>
<evidence type="ECO:0000256" key="1">
    <source>
        <dbReference type="SAM" id="MobiDB-lite"/>
    </source>
</evidence>
<name>A0AA40S3Y2_9HYPH</name>